<keyword evidence="2" id="KW-1185">Reference proteome</keyword>
<organism evidence="1 2">
    <name type="scientific">Sphingobacterium detergens</name>
    <dbReference type="NCBI Taxonomy" id="1145106"/>
    <lineage>
        <taxon>Bacteria</taxon>
        <taxon>Pseudomonadati</taxon>
        <taxon>Bacteroidota</taxon>
        <taxon>Sphingobacteriia</taxon>
        <taxon>Sphingobacteriales</taxon>
        <taxon>Sphingobacteriaceae</taxon>
        <taxon>Sphingobacterium</taxon>
    </lineage>
</organism>
<accession>A0A420BJX1</accession>
<protein>
    <submittedName>
        <fullName evidence="1">Uncharacterized protein</fullName>
    </submittedName>
</protein>
<dbReference type="EMBL" id="RAPY01000001">
    <property type="protein sequence ID" value="RKE57000.1"/>
    <property type="molecule type" value="Genomic_DNA"/>
</dbReference>
<reference evidence="1 2" key="1">
    <citation type="submission" date="2018-09" db="EMBL/GenBank/DDBJ databases">
        <title>Genomic Encyclopedia of Type Strains, Phase III (KMG-III): the genomes of soil and plant-associated and newly described type strains.</title>
        <authorList>
            <person name="Whitman W."/>
        </authorList>
    </citation>
    <scope>NUCLEOTIDE SEQUENCE [LARGE SCALE GENOMIC DNA]</scope>
    <source>
        <strain evidence="1 2">CECT 7938</strain>
    </source>
</reference>
<evidence type="ECO:0000313" key="1">
    <source>
        <dbReference type="EMBL" id="RKE57000.1"/>
    </source>
</evidence>
<name>A0A420BJX1_SPHD1</name>
<comment type="caution">
    <text evidence="1">The sequence shown here is derived from an EMBL/GenBank/DDBJ whole genome shotgun (WGS) entry which is preliminary data.</text>
</comment>
<sequence length="158" mass="19009">MVEKAEVEFTPRISPEVAQYIWDYIYRNLLVGKKILIDDQFKYRITLHLKKFDPEKHKFFTDCPFNTTEDKFRPEPRFNKQRTLKFALLSVISTKIEPLMSPRIYADIIYDAFGSFLILISKKVKKEDFDELKKRMDYDKIESFLFPAVIEDMKLFIF</sequence>
<dbReference type="Proteomes" id="UP000286246">
    <property type="component" value="Unassembled WGS sequence"/>
</dbReference>
<gene>
    <name evidence="1" type="ORF">DFQ12_1874</name>
</gene>
<evidence type="ECO:0000313" key="2">
    <source>
        <dbReference type="Proteomes" id="UP000286246"/>
    </source>
</evidence>
<proteinExistence type="predicted"/>
<dbReference type="AlphaFoldDB" id="A0A420BJX1"/>